<evidence type="ECO:0000256" key="3">
    <source>
        <dbReference type="ARBA" id="ARBA00023163"/>
    </source>
</evidence>
<dbReference type="GO" id="GO:0006352">
    <property type="term" value="P:DNA-templated transcription initiation"/>
    <property type="evidence" value="ECO:0007669"/>
    <property type="project" value="InterPro"/>
</dbReference>
<comment type="caution">
    <text evidence="7">The sequence shown here is derived from an EMBL/GenBank/DDBJ whole genome shotgun (WGS) entry which is preliminary data.</text>
</comment>
<feature type="compositionally biased region" description="Polar residues" evidence="5">
    <location>
        <begin position="283"/>
        <end position="294"/>
    </location>
</feature>
<dbReference type="OrthoDB" id="10250504at2759"/>
<keyword evidence="3" id="KW-0804">Transcription</keyword>
<keyword evidence="2" id="KW-0240">DNA-directed RNA polymerase</keyword>
<dbReference type="Pfam" id="PF17875">
    <property type="entry name" value="RPA43_OB"/>
    <property type="match status" value="1"/>
</dbReference>
<keyword evidence="8" id="KW-1185">Reference proteome</keyword>
<protein>
    <recommendedName>
        <fullName evidence="6">RPA43 OB domain-containing protein</fullName>
    </recommendedName>
</protein>
<feature type="compositionally biased region" description="Basic and acidic residues" evidence="5">
    <location>
        <begin position="339"/>
        <end position="355"/>
    </location>
</feature>
<evidence type="ECO:0000256" key="2">
    <source>
        <dbReference type="ARBA" id="ARBA00022478"/>
    </source>
</evidence>
<dbReference type="Gene3D" id="3.30.1490.120">
    <property type="entry name" value="RNA polymerase Rpb7-like, N-terminal domain"/>
    <property type="match status" value="1"/>
</dbReference>
<dbReference type="InterPro" id="IPR045113">
    <property type="entry name" value="Rpb7-like"/>
</dbReference>
<feature type="compositionally biased region" description="Basic residues" evidence="5">
    <location>
        <begin position="22"/>
        <end position="35"/>
    </location>
</feature>
<dbReference type="STRING" id="5217.A0A4V1M3G1"/>
<evidence type="ECO:0000256" key="4">
    <source>
        <dbReference type="ARBA" id="ARBA00023242"/>
    </source>
</evidence>
<evidence type="ECO:0000259" key="6">
    <source>
        <dbReference type="Pfam" id="PF17875"/>
    </source>
</evidence>
<dbReference type="Gene3D" id="2.40.50.1060">
    <property type="match status" value="1"/>
</dbReference>
<feature type="domain" description="RPA43 OB" evidence="6">
    <location>
        <begin position="144"/>
        <end position="255"/>
    </location>
</feature>
<feature type="compositionally biased region" description="Pro residues" evidence="5">
    <location>
        <begin position="259"/>
        <end position="276"/>
    </location>
</feature>
<accession>A0A4V1M3G1</accession>
<evidence type="ECO:0000256" key="5">
    <source>
        <dbReference type="SAM" id="MobiDB-lite"/>
    </source>
</evidence>
<reference evidence="7 8" key="1">
    <citation type="submission" date="2016-06" db="EMBL/GenBank/DDBJ databases">
        <title>Evolution of pathogenesis and genome organization in the Tremellales.</title>
        <authorList>
            <person name="Cuomo C."/>
            <person name="Litvintseva A."/>
            <person name="Heitman J."/>
            <person name="Chen Y."/>
            <person name="Sun S."/>
            <person name="Springer D."/>
            <person name="Dromer F."/>
            <person name="Young S."/>
            <person name="Zeng Q."/>
            <person name="Chapman S."/>
            <person name="Gujja S."/>
            <person name="Saif S."/>
            <person name="Birren B."/>
        </authorList>
    </citation>
    <scope>NUCLEOTIDE SEQUENCE [LARGE SCALE GENOMIC DNA]</scope>
    <source>
        <strain evidence="7 8">ATCC 28783</strain>
    </source>
</reference>
<dbReference type="VEuPathDB" id="FungiDB:TREMEDRAFT_63917"/>
<dbReference type="InterPro" id="IPR041901">
    <property type="entry name" value="RNAP_I_Rpa43_N"/>
</dbReference>
<feature type="region of interest" description="Disordered" evidence="5">
    <location>
        <begin position="1"/>
        <end position="71"/>
    </location>
</feature>
<feature type="region of interest" description="Disordered" evidence="5">
    <location>
        <begin position="383"/>
        <end position="403"/>
    </location>
</feature>
<dbReference type="PANTHER" id="PTHR12709">
    <property type="entry name" value="DNA-DIRECTED RNA POLYMERASE II, III"/>
    <property type="match status" value="1"/>
</dbReference>
<dbReference type="PANTHER" id="PTHR12709:SF5">
    <property type="entry name" value="DNA-DIRECTED RNA POLYMERASE I SUBUNIT RPA43"/>
    <property type="match status" value="1"/>
</dbReference>
<feature type="compositionally biased region" description="Basic residues" evidence="5">
    <location>
        <begin position="393"/>
        <end position="403"/>
    </location>
</feature>
<comment type="subcellular location">
    <subcellularLocation>
        <location evidence="1">Nucleus</location>
    </subcellularLocation>
</comment>
<sequence length="403" mass="45203">MSLEQITASTSKRKQPPSNSPSKKHKSSHHKKHQRHLDTPLPLHNTNTSHQDEKTRDREKSKKNSPFQLDRTSMRLSVAPKFAGDYMAGVKEKLDGMIMRYVPQLRGVLLAHQQHEMIDDTVKIINECPFGVCEVEFEALVWAPKLGQRLYGTHSLSSPSHISLLFGKTFNVSVPLQHIPLDRYYFEHTDPMDEPSDSDSEAESETQIVAGEVEVGRWKERGTGKLVGEGGKGIKFTVIGLQVTNHMLSLTGSLLSDPSNPPAPPSPILIPRPPSPTDEDLPSHQTNDIMMTSPTKERNHRLPTAREERQKVVPPSYDSSLQPLPANAKDLEVIDERFLNEREKKRRRKEAEKAKQAKRKGKKEAKDIVEVQEVGAGRMVDLTGVGVEGGKVEKKRKRKGEGQ</sequence>
<dbReference type="GO" id="GO:0006362">
    <property type="term" value="P:transcription elongation by RNA polymerase I"/>
    <property type="evidence" value="ECO:0007669"/>
    <property type="project" value="TreeGrafter"/>
</dbReference>
<dbReference type="InterPro" id="IPR036898">
    <property type="entry name" value="RNA_pol_Rpb7-like_N_sf"/>
</dbReference>
<dbReference type="Proteomes" id="UP000289152">
    <property type="component" value="Unassembled WGS sequence"/>
</dbReference>
<keyword evidence="4" id="KW-0539">Nucleus</keyword>
<dbReference type="CDD" id="cd04328">
    <property type="entry name" value="RNAP_I_Rpa43_N"/>
    <property type="match status" value="1"/>
</dbReference>
<gene>
    <name evidence="7" type="ORF">M231_05982</name>
</gene>
<dbReference type="InterPro" id="IPR041178">
    <property type="entry name" value="RPA43_OB"/>
</dbReference>
<feature type="region of interest" description="Disordered" evidence="5">
    <location>
        <begin position="253"/>
        <end position="323"/>
    </location>
</feature>
<evidence type="ECO:0000256" key="1">
    <source>
        <dbReference type="ARBA" id="ARBA00004123"/>
    </source>
</evidence>
<feature type="region of interest" description="Disordered" evidence="5">
    <location>
        <begin position="339"/>
        <end position="368"/>
    </location>
</feature>
<dbReference type="EMBL" id="SDIL01000088">
    <property type="protein sequence ID" value="RXK36747.1"/>
    <property type="molecule type" value="Genomic_DNA"/>
</dbReference>
<feature type="compositionally biased region" description="Basic and acidic residues" evidence="5">
    <location>
        <begin position="50"/>
        <end position="62"/>
    </location>
</feature>
<proteinExistence type="predicted"/>
<dbReference type="GO" id="GO:0005736">
    <property type="term" value="C:RNA polymerase I complex"/>
    <property type="evidence" value="ECO:0007669"/>
    <property type="project" value="TreeGrafter"/>
</dbReference>
<evidence type="ECO:0000313" key="8">
    <source>
        <dbReference type="Proteomes" id="UP000289152"/>
    </source>
</evidence>
<feature type="compositionally biased region" description="Polar residues" evidence="5">
    <location>
        <begin position="1"/>
        <end position="10"/>
    </location>
</feature>
<dbReference type="InParanoid" id="A0A4V1M3G1"/>
<name>A0A4V1M3G1_TREME</name>
<organism evidence="7 8">
    <name type="scientific">Tremella mesenterica</name>
    <name type="common">Jelly fungus</name>
    <dbReference type="NCBI Taxonomy" id="5217"/>
    <lineage>
        <taxon>Eukaryota</taxon>
        <taxon>Fungi</taxon>
        <taxon>Dikarya</taxon>
        <taxon>Basidiomycota</taxon>
        <taxon>Agaricomycotina</taxon>
        <taxon>Tremellomycetes</taxon>
        <taxon>Tremellales</taxon>
        <taxon>Tremellaceae</taxon>
        <taxon>Tremella</taxon>
    </lineage>
</organism>
<dbReference type="AlphaFoldDB" id="A0A4V1M3G1"/>
<evidence type="ECO:0000313" key="7">
    <source>
        <dbReference type="EMBL" id="RXK36747.1"/>
    </source>
</evidence>